<dbReference type="PROSITE" id="PS51725">
    <property type="entry name" value="ABM"/>
    <property type="match status" value="1"/>
</dbReference>
<evidence type="ECO:0000313" key="2">
    <source>
        <dbReference type="EMBL" id="NKG19941.1"/>
    </source>
</evidence>
<accession>A0ABX1G118</accession>
<protein>
    <submittedName>
        <fullName evidence="2">Antibiotic biosynthesis monooxygenase</fullName>
    </submittedName>
</protein>
<gene>
    <name evidence="2" type="ORF">HED64_04345</name>
</gene>
<proteinExistence type="predicted"/>
<keyword evidence="3" id="KW-1185">Reference proteome</keyword>
<dbReference type="GO" id="GO:0004497">
    <property type="term" value="F:monooxygenase activity"/>
    <property type="evidence" value="ECO:0007669"/>
    <property type="project" value="UniProtKB-KW"/>
</dbReference>
<evidence type="ECO:0000259" key="1">
    <source>
        <dbReference type="PROSITE" id="PS51725"/>
    </source>
</evidence>
<evidence type="ECO:0000313" key="3">
    <source>
        <dbReference type="Proteomes" id="UP000746595"/>
    </source>
</evidence>
<dbReference type="InterPro" id="IPR050744">
    <property type="entry name" value="AI-2_Isomerase_LsrG"/>
</dbReference>
<keyword evidence="2" id="KW-0560">Oxidoreductase</keyword>
<name>A0ABX1G118_9MICC</name>
<dbReference type="Proteomes" id="UP000746595">
    <property type="component" value="Unassembled WGS sequence"/>
</dbReference>
<keyword evidence="2" id="KW-0503">Monooxygenase</keyword>
<dbReference type="InterPro" id="IPR007138">
    <property type="entry name" value="ABM_dom"/>
</dbReference>
<dbReference type="Gene3D" id="3.30.70.100">
    <property type="match status" value="1"/>
</dbReference>
<dbReference type="Pfam" id="PF03992">
    <property type="entry name" value="ABM"/>
    <property type="match status" value="1"/>
</dbReference>
<organism evidence="2 3">
    <name type="scientific">Paeniglutamicibacter terrestris</name>
    <dbReference type="NCBI Taxonomy" id="2723403"/>
    <lineage>
        <taxon>Bacteria</taxon>
        <taxon>Bacillati</taxon>
        <taxon>Actinomycetota</taxon>
        <taxon>Actinomycetes</taxon>
        <taxon>Micrococcales</taxon>
        <taxon>Micrococcaceae</taxon>
        <taxon>Paeniglutamicibacter</taxon>
    </lineage>
</organism>
<dbReference type="PANTHER" id="PTHR33336">
    <property type="entry name" value="QUINOL MONOOXYGENASE YGIN-RELATED"/>
    <property type="match status" value="1"/>
</dbReference>
<dbReference type="SUPFAM" id="SSF54909">
    <property type="entry name" value="Dimeric alpha+beta barrel"/>
    <property type="match status" value="1"/>
</dbReference>
<reference evidence="2 3" key="1">
    <citation type="submission" date="2020-04" db="EMBL/GenBank/DDBJ databases">
        <title>Paeniglutamicibacter sp. ANT13_2, a novel actinomycete isolated from sediment in Antarctica.</title>
        <authorList>
            <person name="Sakdapetsiri C."/>
            <person name="Pinyakong O."/>
        </authorList>
    </citation>
    <scope>NUCLEOTIDE SEQUENCE [LARGE SCALE GENOMIC DNA]</scope>
    <source>
        <strain evidence="2 3">ANT13_2</strain>
    </source>
</reference>
<feature type="domain" description="ABM" evidence="1">
    <location>
        <begin position="3"/>
        <end position="93"/>
    </location>
</feature>
<dbReference type="RefSeq" id="WP_168150826.1">
    <property type="nucleotide sequence ID" value="NZ_JAAWVT010000001.1"/>
</dbReference>
<dbReference type="InterPro" id="IPR011008">
    <property type="entry name" value="Dimeric_a/b-barrel"/>
</dbReference>
<sequence>MTKTLFAEFTVKEGSETRVAEMMLELTQLVRQEPGNELFLPYLREEEPRKYFVFEVYRDDAAFQEHITAAYGARFNEELALHIEEPASQLTWLTPLQ</sequence>
<dbReference type="PANTHER" id="PTHR33336:SF3">
    <property type="entry name" value="ABM DOMAIN-CONTAINING PROTEIN"/>
    <property type="match status" value="1"/>
</dbReference>
<dbReference type="EMBL" id="JAAWVT010000001">
    <property type="protein sequence ID" value="NKG19941.1"/>
    <property type="molecule type" value="Genomic_DNA"/>
</dbReference>
<comment type="caution">
    <text evidence="2">The sequence shown here is derived from an EMBL/GenBank/DDBJ whole genome shotgun (WGS) entry which is preliminary data.</text>
</comment>